<evidence type="ECO:0000313" key="10">
    <source>
        <dbReference type="Proteomes" id="UP000001194"/>
    </source>
</evidence>
<evidence type="ECO:0000259" key="6">
    <source>
        <dbReference type="Pfam" id="PF08620"/>
    </source>
</evidence>
<dbReference type="InterPro" id="IPR039913">
    <property type="entry name" value="RPAP1/Rba50"/>
</dbReference>
<feature type="compositionally biased region" description="Polar residues" evidence="5">
    <location>
        <begin position="76"/>
        <end position="87"/>
    </location>
</feature>
<dbReference type="Pfam" id="PF08621">
    <property type="entry name" value="RPAP1_N"/>
    <property type="match status" value="1"/>
</dbReference>
<feature type="domain" description="RPAP1 N-terminal" evidence="7">
    <location>
        <begin position="95"/>
        <end position="138"/>
    </location>
</feature>
<feature type="domain" description="RPAP1/MINIYO-like TPR repeats" evidence="8">
    <location>
        <begin position="1103"/>
        <end position="1207"/>
    </location>
</feature>
<keyword evidence="3" id="KW-0804">Transcription</keyword>
<feature type="region of interest" description="Disordered" evidence="5">
    <location>
        <begin position="134"/>
        <end position="155"/>
    </location>
</feature>
<keyword evidence="4" id="KW-0539">Nucleus</keyword>
<feature type="compositionally biased region" description="Basic and acidic residues" evidence="5">
    <location>
        <begin position="46"/>
        <end position="59"/>
    </location>
</feature>
<dbReference type="PANTHER" id="PTHR21483:SF18">
    <property type="entry name" value="RNA POLYMERASE II-ASSOCIATED PROTEIN 1"/>
    <property type="match status" value="1"/>
</dbReference>
<name>B0CV15_LACBS</name>
<dbReference type="PANTHER" id="PTHR21483">
    <property type="entry name" value="RNA POLYMERASE II-ASSOCIATED PROTEIN 1"/>
    <property type="match status" value="1"/>
</dbReference>
<evidence type="ECO:0000256" key="3">
    <source>
        <dbReference type="ARBA" id="ARBA00023163"/>
    </source>
</evidence>
<proteinExistence type="inferred from homology"/>
<dbReference type="InterPro" id="IPR013929">
    <property type="entry name" value="RPAP1_C"/>
</dbReference>
<dbReference type="EMBL" id="DS547093">
    <property type="protein sequence ID" value="EDR13670.1"/>
    <property type="molecule type" value="Genomic_DNA"/>
</dbReference>
<feature type="compositionally biased region" description="Basic and acidic residues" evidence="5">
    <location>
        <begin position="134"/>
        <end position="146"/>
    </location>
</feature>
<dbReference type="InParanoid" id="B0CV15"/>
<dbReference type="Proteomes" id="UP000001194">
    <property type="component" value="Unassembled WGS sequence"/>
</dbReference>
<dbReference type="GO" id="GO:0006366">
    <property type="term" value="P:transcription by RNA polymerase II"/>
    <property type="evidence" value="ECO:0007669"/>
    <property type="project" value="InterPro"/>
</dbReference>
<dbReference type="InterPro" id="IPR057989">
    <property type="entry name" value="TPR_RPAP1/MINIYO-like"/>
</dbReference>
<reference evidence="9 10" key="1">
    <citation type="journal article" date="2008" name="Nature">
        <title>The genome of Laccaria bicolor provides insights into mycorrhizal symbiosis.</title>
        <authorList>
            <person name="Martin F."/>
            <person name="Aerts A."/>
            <person name="Ahren D."/>
            <person name="Brun A."/>
            <person name="Danchin E.G.J."/>
            <person name="Duchaussoy F."/>
            <person name="Gibon J."/>
            <person name="Kohler A."/>
            <person name="Lindquist E."/>
            <person name="Pereda V."/>
            <person name="Salamov A."/>
            <person name="Shapiro H.J."/>
            <person name="Wuyts J."/>
            <person name="Blaudez D."/>
            <person name="Buee M."/>
            <person name="Brokstein P."/>
            <person name="Canbaeck B."/>
            <person name="Cohen D."/>
            <person name="Courty P.E."/>
            <person name="Coutinho P.M."/>
            <person name="Delaruelle C."/>
            <person name="Detter J.C."/>
            <person name="Deveau A."/>
            <person name="DiFazio S."/>
            <person name="Duplessis S."/>
            <person name="Fraissinet-Tachet L."/>
            <person name="Lucic E."/>
            <person name="Frey-Klett P."/>
            <person name="Fourrey C."/>
            <person name="Feussner I."/>
            <person name="Gay G."/>
            <person name="Grimwood J."/>
            <person name="Hoegger P.J."/>
            <person name="Jain P."/>
            <person name="Kilaru S."/>
            <person name="Labbe J."/>
            <person name="Lin Y.C."/>
            <person name="Legue V."/>
            <person name="Le Tacon F."/>
            <person name="Marmeisse R."/>
            <person name="Melayah D."/>
            <person name="Montanini B."/>
            <person name="Muratet M."/>
            <person name="Nehls U."/>
            <person name="Niculita-Hirzel H."/>
            <person name="Oudot-Le Secq M.P."/>
            <person name="Peter M."/>
            <person name="Quesneville H."/>
            <person name="Rajashekar B."/>
            <person name="Reich M."/>
            <person name="Rouhier N."/>
            <person name="Schmutz J."/>
            <person name="Yin T."/>
            <person name="Chalot M."/>
            <person name="Henrissat B."/>
            <person name="Kuees U."/>
            <person name="Lucas S."/>
            <person name="Van de Peer Y."/>
            <person name="Podila G.K."/>
            <person name="Polle A."/>
            <person name="Pukkila P.J."/>
            <person name="Richardson P.M."/>
            <person name="Rouze P."/>
            <person name="Sanders I.R."/>
            <person name="Stajich J.E."/>
            <person name="Tunlid A."/>
            <person name="Tuskan G."/>
            <person name="Grigoriev I.V."/>
        </authorList>
    </citation>
    <scope>NUCLEOTIDE SEQUENCE [LARGE SCALE GENOMIC DNA]</scope>
    <source>
        <strain evidence="10">S238N-H82 / ATCC MYA-4686</strain>
    </source>
</reference>
<dbReference type="Pfam" id="PF08620">
    <property type="entry name" value="RPAP1_C"/>
    <property type="match status" value="1"/>
</dbReference>
<dbReference type="RefSeq" id="XP_001876168.1">
    <property type="nucleotide sequence ID" value="XM_001876133.1"/>
</dbReference>
<dbReference type="OrthoDB" id="348201at2759"/>
<sequence>MSQKNGAIVGAIIERKPTAHSPWHATSPGKTGFPSVQHRSKSAFARNREGARRAEKSKTQDAPPLVASASQPPPSTNILSGPSSSQVAADDWRDQISHENEQRVSEMSEEDREEERRQIIERFGAGISSVLERARQTREKQAERAKVPPLPQFAQPTPIQSETAIESLQEGQIYSCAKFLQLWLTRSYLVPITPEEPKRFDYGRARSPPPALSTSSTRPSSRADRKIRFAELGPEDVHVYESAPPSPRRKALALPSPSADNYAVSLGKWKGKMSSQPSVPYPSDIGNEPEEGSAEYIRRRFFPEAPANDPNMAWMASSSSSPDPTSLSPRFDLHGNVIPPSLSSTLPTHLGLHHHAEGAHAGYTLDDIFLLSRSTVPAQRTTMLSVLARIANRLARVKSGDVEALPQFEGKEEDLRKRIASAGVEAMTERGGVGAHAIEVIWESIVGWDQQLMEVEGVELQTSGDKTFDSLPMEYLLSQISNIVCQGDAPTESLSQLLSILHRLALESNSLATQIVTTPKLLTNIVQTFLLTSIPPIDSSPLPDPAALQHLATLALSSRSNALAILEYADALLRFITQLPPVSPYPLPLATSLLVNTLRVYTVLASYGLYSHISSTAITQFTQVGQYIVSDPCTSTELMAAWGGLLEAWIVCAVDPHQTTPTHDILWSQVVSWGWSSDILEVENRLGSDEKDWTVWVATLNAQAAWLEGSKINGIRGGEEERSHFVNAVKGNFEDGKRGDVVEGVLDALQADLSQAGSKTRETLRDTANHATLLTAVIRLWLACLPPHTTGPPSSPPFTLPFPRISEVCAKLVTHPIWSLISSSEKSSHQYVFCRQLSNLLGYYLRLSRRLPEISQDLWMAQALSILPRLIPGDEEFALQTMEDVMSLMTSEWTTARAVQYPSVICDRGGLSILRPFFTYAVRPQEDNYIGPLDITTRSIKLATTQRLLSPASLHNYGLPVRSDWTLTALDHLLRSGDSAVFKALPTSWDSSEMEVTRASLLLTHISQVILRHFSLMDFVLNREEAEFGCMKVFMLEHGQPQNDSAEEVFRDEVVGKLVGDILLPYTFGATETSSSSAPVVPSTKKGDLEDVSTRFLGSSVPFFQYYTDFVALYDAISFSHPDFARLLLPPTSMRYPPDYRKHLWSDFSQVLRTIRTPPSQVLSGDLKEYLYPIETNPELIGAYLRSLLKGSLQEFVRLVALHHLASNIWPDLREDDKNNEERAERLLKAIVDQGDHTLIREVVSYHQVKSGRVLLPPACFATGHDGGSRVECIRRWGLAERLEALVLSTFNLVSK</sequence>
<dbReference type="STRING" id="486041.B0CV15"/>
<feature type="region of interest" description="Disordered" evidence="5">
    <location>
        <begin position="198"/>
        <end position="224"/>
    </location>
</feature>
<feature type="domain" description="RPAP1 C-terminal" evidence="6">
    <location>
        <begin position="330"/>
        <end position="394"/>
    </location>
</feature>
<dbReference type="HOGENOM" id="CLU_006940_0_0_1"/>
<dbReference type="Pfam" id="PF25766">
    <property type="entry name" value="TPR_RPAP1"/>
    <property type="match status" value="1"/>
</dbReference>
<evidence type="ECO:0000259" key="7">
    <source>
        <dbReference type="Pfam" id="PF08621"/>
    </source>
</evidence>
<feature type="region of interest" description="Disordered" evidence="5">
    <location>
        <begin position="1"/>
        <end position="89"/>
    </location>
</feature>
<comment type="similarity">
    <text evidence="2">Belongs to the RPAP1 family.</text>
</comment>
<accession>B0CV15</accession>
<evidence type="ECO:0000256" key="1">
    <source>
        <dbReference type="ARBA" id="ARBA00004123"/>
    </source>
</evidence>
<dbReference type="KEGG" id="lbc:LACBIDRAFT_308902"/>
<keyword evidence="10" id="KW-1185">Reference proteome</keyword>
<evidence type="ECO:0000256" key="2">
    <source>
        <dbReference type="ARBA" id="ARBA00009953"/>
    </source>
</evidence>
<evidence type="ECO:0000259" key="8">
    <source>
        <dbReference type="Pfam" id="PF25766"/>
    </source>
</evidence>
<dbReference type="InterPro" id="IPR013930">
    <property type="entry name" value="RPAP1_N"/>
</dbReference>
<gene>
    <name evidence="9" type="ORF">LACBIDRAFT_308902</name>
</gene>
<organism evidence="10">
    <name type="scientific">Laccaria bicolor (strain S238N-H82 / ATCC MYA-4686)</name>
    <name type="common">Bicoloured deceiver</name>
    <name type="synonym">Laccaria laccata var. bicolor</name>
    <dbReference type="NCBI Taxonomy" id="486041"/>
    <lineage>
        <taxon>Eukaryota</taxon>
        <taxon>Fungi</taxon>
        <taxon>Dikarya</taxon>
        <taxon>Basidiomycota</taxon>
        <taxon>Agaricomycotina</taxon>
        <taxon>Agaricomycetes</taxon>
        <taxon>Agaricomycetidae</taxon>
        <taxon>Agaricales</taxon>
        <taxon>Agaricineae</taxon>
        <taxon>Hydnangiaceae</taxon>
        <taxon>Laccaria</taxon>
    </lineage>
</organism>
<protein>
    <submittedName>
        <fullName evidence="9">Predicted protein</fullName>
    </submittedName>
</protein>
<evidence type="ECO:0000256" key="4">
    <source>
        <dbReference type="ARBA" id="ARBA00023242"/>
    </source>
</evidence>
<dbReference type="GeneID" id="6071722"/>
<evidence type="ECO:0000313" key="9">
    <source>
        <dbReference type="EMBL" id="EDR13670.1"/>
    </source>
</evidence>
<comment type="subcellular location">
    <subcellularLocation>
        <location evidence="1">Nucleus</location>
    </subcellularLocation>
</comment>
<evidence type="ECO:0000256" key="5">
    <source>
        <dbReference type="SAM" id="MobiDB-lite"/>
    </source>
</evidence>